<evidence type="ECO:0000313" key="4">
    <source>
        <dbReference type="EMBL" id="RUO45657.1"/>
    </source>
</evidence>
<sequence length="202" mass="22351">MTSNYRRPATTAVAETVVKNSRFIAVVDVMKQPEDLQRLSDRAMQQWPKASHYCTASILGSPQQGTFSCNDDGEPSGTAGRPMLTVLQNAPLGDVAAVVVRYFGGVKLGTGGLQRAYGQAVAAALEKLPTELVVYRESFELDYPYHLQGAIEPLWQQFDVRVSDSQFTEQVHQRIELIPDELAPLQERLDAVSQGQLKLRKC</sequence>
<gene>
    <name evidence="4" type="ORF">CWE23_06635</name>
</gene>
<dbReference type="InterPro" id="IPR001498">
    <property type="entry name" value="Impact_N"/>
</dbReference>
<dbReference type="RefSeq" id="WP_126819796.1">
    <property type="nucleotide sequence ID" value="NZ_PIPS01000001.1"/>
</dbReference>
<dbReference type="InterPro" id="IPR020569">
    <property type="entry name" value="UPF0029_Impact_CS"/>
</dbReference>
<dbReference type="SUPFAM" id="SSF54980">
    <property type="entry name" value="EF-G C-terminal domain-like"/>
    <property type="match status" value="1"/>
</dbReference>
<dbReference type="PROSITE" id="PS00910">
    <property type="entry name" value="UPF0029"/>
    <property type="match status" value="1"/>
</dbReference>
<dbReference type="GO" id="GO:0032561">
    <property type="term" value="F:guanyl ribonucleotide binding"/>
    <property type="evidence" value="ECO:0007669"/>
    <property type="project" value="UniProtKB-ARBA"/>
</dbReference>
<feature type="domain" description="Impact N-terminal" evidence="2">
    <location>
        <begin position="19"/>
        <end position="125"/>
    </location>
</feature>
<dbReference type="GO" id="GO:0017111">
    <property type="term" value="F:ribonucleoside triphosphate phosphatase activity"/>
    <property type="evidence" value="ECO:0007669"/>
    <property type="project" value="UniProtKB-ARBA"/>
</dbReference>
<dbReference type="EMBL" id="PIPS01000001">
    <property type="protein sequence ID" value="RUO45657.1"/>
    <property type="molecule type" value="Genomic_DNA"/>
</dbReference>
<dbReference type="Pfam" id="PF09186">
    <property type="entry name" value="DUF1949"/>
    <property type="match status" value="1"/>
</dbReference>
<dbReference type="GO" id="GO:0005737">
    <property type="term" value="C:cytoplasm"/>
    <property type="evidence" value="ECO:0007669"/>
    <property type="project" value="TreeGrafter"/>
</dbReference>
<proteinExistence type="inferred from homology"/>
<dbReference type="InterPro" id="IPR036956">
    <property type="entry name" value="Impact_N_sf"/>
</dbReference>
<dbReference type="Pfam" id="PF01205">
    <property type="entry name" value="Impact_N"/>
    <property type="match status" value="1"/>
</dbReference>
<dbReference type="InterPro" id="IPR035647">
    <property type="entry name" value="EFG_III/V"/>
</dbReference>
<dbReference type="GO" id="GO:0006446">
    <property type="term" value="P:regulation of translational initiation"/>
    <property type="evidence" value="ECO:0007669"/>
    <property type="project" value="TreeGrafter"/>
</dbReference>
<evidence type="ECO:0000259" key="2">
    <source>
        <dbReference type="Pfam" id="PF01205"/>
    </source>
</evidence>
<dbReference type="InterPro" id="IPR023582">
    <property type="entry name" value="Impact"/>
</dbReference>
<evidence type="ECO:0000256" key="1">
    <source>
        <dbReference type="ARBA" id="ARBA00007665"/>
    </source>
</evidence>
<organism evidence="4 5">
    <name type="scientific">Idiomarina aquatica</name>
    <dbReference type="NCBI Taxonomy" id="1327752"/>
    <lineage>
        <taxon>Bacteria</taxon>
        <taxon>Pseudomonadati</taxon>
        <taxon>Pseudomonadota</taxon>
        <taxon>Gammaproteobacteria</taxon>
        <taxon>Alteromonadales</taxon>
        <taxon>Idiomarinaceae</taxon>
        <taxon>Idiomarina</taxon>
    </lineage>
</organism>
<feature type="domain" description="UPF0029" evidence="3">
    <location>
        <begin position="143"/>
        <end position="196"/>
    </location>
</feature>
<dbReference type="PANTHER" id="PTHR16301:SF20">
    <property type="entry name" value="IMPACT FAMILY MEMBER YIGZ"/>
    <property type="match status" value="1"/>
</dbReference>
<evidence type="ECO:0000313" key="5">
    <source>
        <dbReference type="Proteomes" id="UP000286680"/>
    </source>
</evidence>
<evidence type="ECO:0000259" key="3">
    <source>
        <dbReference type="Pfam" id="PF09186"/>
    </source>
</evidence>
<keyword evidence="5" id="KW-1185">Reference proteome</keyword>
<dbReference type="Gene3D" id="3.30.230.30">
    <property type="entry name" value="Impact, N-terminal domain"/>
    <property type="match status" value="1"/>
</dbReference>
<dbReference type="SUPFAM" id="SSF54211">
    <property type="entry name" value="Ribosomal protein S5 domain 2-like"/>
    <property type="match status" value="1"/>
</dbReference>
<dbReference type="InterPro" id="IPR020568">
    <property type="entry name" value="Ribosomal_Su5_D2-typ_SF"/>
</dbReference>
<accession>A0AA94EI27</accession>
<dbReference type="PANTHER" id="PTHR16301">
    <property type="entry name" value="IMPACT-RELATED"/>
    <property type="match status" value="1"/>
</dbReference>
<dbReference type="InterPro" id="IPR015269">
    <property type="entry name" value="UPF0029_Impact_C"/>
</dbReference>
<dbReference type="AlphaFoldDB" id="A0AA94EI27"/>
<comment type="similarity">
    <text evidence="1">Belongs to the IMPACT family.</text>
</comment>
<comment type="caution">
    <text evidence="4">The sequence shown here is derived from an EMBL/GenBank/DDBJ whole genome shotgun (WGS) entry which is preliminary data.</text>
</comment>
<protein>
    <submittedName>
        <fullName evidence="4">YigZ family protein</fullName>
    </submittedName>
</protein>
<dbReference type="Proteomes" id="UP000286680">
    <property type="component" value="Unassembled WGS sequence"/>
</dbReference>
<dbReference type="Gene3D" id="3.30.70.240">
    <property type="match status" value="1"/>
</dbReference>
<reference evidence="5" key="1">
    <citation type="journal article" date="2018" name="Front. Microbiol.">
        <title>Genome-Based Analysis Reveals the Taxonomy and Diversity of the Family Idiomarinaceae.</title>
        <authorList>
            <person name="Liu Y."/>
            <person name="Lai Q."/>
            <person name="Shao Z."/>
        </authorList>
    </citation>
    <scope>NUCLEOTIDE SEQUENCE [LARGE SCALE GENOMIC DNA]</scope>
    <source>
        <strain evidence="5">SN-14</strain>
    </source>
</reference>
<name>A0AA94EI27_9GAMM</name>
<dbReference type="GO" id="GO:0043168">
    <property type="term" value="F:anion binding"/>
    <property type="evidence" value="ECO:0007669"/>
    <property type="project" value="UniProtKB-ARBA"/>
</dbReference>